<proteinExistence type="predicted"/>
<evidence type="ECO:0000313" key="1">
    <source>
        <dbReference type="EMBL" id="KAK7239219.1"/>
    </source>
</evidence>
<dbReference type="InterPro" id="IPR042505">
    <property type="entry name" value="DYNC2I1"/>
</dbReference>
<dbReference type="SUPFAM" id="SSF101898">
    <property type="entry name" value="NHL repeat"/>
    <property type="match status" value="1"/>
</dbReference>
<dbReference type="EMBL" id="JBBJCI010000225">
    <property type="protein sequence ID" value="KAK7239219.1"/>
    <property type="molecule type" value="Genomic_DNA"/>
</dbReference>
<keyword evidence="2" id="KW-1185">Reference proteome</keyword>
<protein>
    <submittedName>
        <fullName evidence="1">Dynein heavy chain binding protein</fullName>
    </submittedName>
</protein>
<gene>
    <name evidence="1" type="ORF">SO694_0002433</name>
</gene>
<accession>A0ABR1FV12</accession>
<dbReference type="Proteomes" id="UP001363151">
    <property type="component" value="Unassembled WGS sequence"/>
</dbReference>
<dbReference type="Gene3D" id="2.130.10.10">
    <property type="entry name" value="YVTN repeat-like/Quinoprotein amine dehydrogenase"/>
    <property type="match status" value="1"/>
</dbReference>
<dbReference type="PANTHER" id="PTHR16022:SF0">
    <property type="entry name" value="CYTOPLASMIC DYNEIN 2 INTERMEDIATE CHAIN 1"/>
    <property type="match status" value="1"/>
</dbReference>
<sequence>MADPFASIRGNATFQLVSIDDRGLVAVWLVVESAVDNVSLFQSTVDLRSTNHGSVSHMDESLVGLRVGSNLRLTCSRSLAIWSSVPVFFSPYYDAYCTTERDATDARLLGRTLLGSDQDGSSVNPGIGFDSYLTEVGVGPGVSAFAISPSNSNEFVVGLSDSHIVKCSRIGLAKSPRIFLSSSDMMHGSIAGECDTLAFEKQSSSQSQTAGSRATHLSFSPFDSELFLVGQLDGGCRLYRLDRSTPLLSWPVITPRYCEDRPAGHCLALDATVSDLKWSPQRPSVFFLLHTNGNLHTFDLNKDDARPVHSCKLERDAKSPISTLPPKLAISLRNNMLAISFHGTVFTRSLSTLNQEEQNSEIKTLRTKLSATSTT</sequence>
<evidence type="ECO:0000313" key="2">
    <source>
        <dbReference type="Proteomes" id="UP001363151"/>
    </source>
</evidence>
<comment type="caution">
    <text evidence="1">The sequence shown here is derived from an EMBL/GenBank/DDBJ whole genome shotgun (WGS) entry which is preliminary data.</text>
</comment>
<reference evidence="1 2" key="1">
    <citation type="submission" date="2024-03" db="EMBL/GenBank/DDBJ databases">
        <title>Aureococcus anophagefferens CCMP1851 and Kratosvirus quantuckense: Draft genome of a second virus-susceptible host strain in the model system.</title>
        <authorList>
            <person name="Chase E."/>
            <person name="Truchon A.R."/>
            <person name="Schepens W."/>
            <person name="Wilhelm S.W."/>
        </authorList>
    </citation>
    <scope>NUCLEOTIDE SEQUENCE [LARGE SCALE GENOMIC DNA]</scope>
    <source>
        <strain evidence="1 2">CCMP1851</strain>
    </source>
</reference>
<dbReference type="PANTHER" id="PTHR16022">
    <property type="entry name" value="WD REPEAT DOMAIN 60"/>
    <property type="match status" value="1"/>
</dbReference>
<organism evidence="1 2">
    <name type="scientific">Aureococcus anophagefferens</name>
    <name type="common">Harmful bloom alga</name>
    <dbReference type="NCBI Taxonomy" id="44056"/>
    <lineage>
        <taxon>Eukaryota</taxon>
        <taxon>Sar</taxon>
        <taxon>Stramenopiles</taxon>
        <taxon>Ochrophyta</taxon>
        <taxon>Pelagophyceae</taxon>
        <taxon>Pelagomonadales</taxon>
        <taxon>Pelagomonadaceae</taxon>
        <taxon>Aureococcus</taxon>
    </lineage>
</organism>
<dbReference type="InterPro" id="IPR015943">
    <property type="entry name" value="WD40/YVTN_repeat-like_dom_sf"/>
</dbReference>
<name>A0ABR1FV12_AURAN</name>